<organism evidence="1 2">
    <name type="scientific">Theileria orientalis</name>
    <dbReference type="NCBI Taxonomy" id="68886"/>
    <lineage>
        <taxon>Eukaryota</taxon>
        <taxon>Sar</taxon>
        <taxon>Alveolata</taxon>
        <taxon>Apicomplexa</taxon>
        <taxon>Aconoidasida</taxon>
        <taxon>Piroplasmida</taxon>
        <taxon>Theileriidae</taxon>
        <taxon>Theileria</taxon>
    </lineage>
</organism>
<proteinExistence type="predicted"/>
<dbReference type="Proteomes" id="UP000244811">
    <property type="component" value="Chromosome 2"/>
</dbReference>
<reference evidence="1" key="1">
    <citation type="submission" date="2022-07" db="EMBL/GenBank/DDBJ databases">
        <title>Evaluation of T. orientalis genome assembly methods using nanopore sequencing and analysis of variation between genomes.</title>
        <authorList>
            <person name="Yam J."/>
            <person name="Micallef M.L."/>
            <person name="Liu M."/>
            <person name="Djordjevic S.P."/>
            <person name="Bogema D.R."/>
            <person name="Jenkins C."/>
        </authorList>
    </citation>
    <scope>NUCLEOTIDE SEQUENCE</scope>
    <source>
        <strain evidence="1">Goon Nure</strain>
    </source>
</reference>
<dbReference type="AlphaFoldDB" id="A0A976SJ66"/>
<protein>
    <submittedName>
        <fullName evidence="1">Uncharacterized protein</fullName>
    </submittedName>
</protein>
<dbReference type="EMBL" id="CP056071">
    <property type="protein sequence ID" value="UVC49870.1"/>
    <property type="molecule type" value="Genomic_DNA"/>
</dbReference>
<evidence type="ECO:0000313" key="1">
    <source>
        <dbReference type="EMBL" id="UVC49870.1"/>
    </source>
</evidence>
<gene>
    <name evidence="1" type="ORF">MACK_003486</name>
</gene>
<evidence type="ECO:0000313" key="2">
    <source>
        <dbReference type="Proteomes" id="UP000244811"/>
    </source>
</evidence>
<accession>A0A976SJ66</accession>
<sequence>MNSPDLDIDDRIELTGCKKEYDLLQQCIDLYKRYLLHILHIYSFLYYHIAII</sequence>
<name>A0A976SJ66_THEOR</name>